<dbReference type="InterPro" id="IPR011146">
    <property type="entry name" value="HIT-like"/>
</dbReference>
<comment type="caution">
    <text evidence="1">Lacks conserved residue(s) required for the propagation of feature annotation.</text>
</comment>
<dbReference type="SUPFAM" id="SSF54197">
    <property type="entry name" value="HIT-like"/>
    <property type="match status" value="1"/>
</dbReference>
<dbReference type="KEGG" id="slx:SLAV_37565"/>
<name>A0A2K8PS53_STRLA</name>
<dbReference type="GO" id="GO:0003824">
    <property type="term" value="F:catalytic activity"/>
    <property type="evidence" value="ECO:0007669"/>
    <property type="project" value="InterPro"/>
</dbReference>
<proteinExistence type="predicted"/>
<evidence type="ECO:0000313" key="3">
    <source>
        <dbReference type="Proteomes" id="UP000231791"/>
    </source>
</evidence>
<dbReference type="GeneID" id="49388461"/>
<organism evidence="2 3">
    <name type="scientific">Streptomyces lavendulae subsp. lavendulae</name>
    <dbReference type="NCBI Taxonomy" id="58340"/>
    <lineage>
        <taxon>Bacteria</taxon>
        <taxon>Bacillati</taxon>
        <taxon>Actinomycetota</taxon>
        <taxon>Actinomycetes</taxon>
        <taxon>Kitasatosporales</taxon>
        <taxon>Streptomycetaceae</taxon>
        <taxon>Streptomyces</taxon>
    </lineage>
</organism>
<evidence type="ECO:0000313" key="2">
    <source>
        <dbReference type="EMBL" id="ATZ29278.1"/>
    </source>
</evidence>
<dbReference type="AlphaFoldDB" id="A0A2K8PS53"/>
<evidence type="ECO:0000256" key="1">
    <source>
        <dbReference type="PROSITE-ProRule" id="PRU00464"/>
    </source>
</evidence>
<dbReference type="Gene3D" id="3.30.428.10">
    <property type="entry name" value="HIT-like"/>
    <property type="match status" value="1"/>
</dbReference>
<dbReference type="InterPro" id="IPR036265">
    <property type="entry name" value="HIT-like_sf"/>
</dbReference>
<dbReference type="Pfam" id="PF01230">
    <property type="entry name" value="HIT"/>
    <property type="match status" value="1"/>
</dbReference>
<dbReference type="OrthoDB" id="9784774at2"/>
<dbReference type="Proteomes" id="UP000231791">
    <property type="component" value="Chromosome"/>
</dbReference>
<gene>
    <name evidence="2" type="ORF">SLAV_37565</name>
</gene>
<dbReference type="PROSITE" id="PS51084">
    <property type="entry name" value="HIT_2"/>
    <property type="match status" value="1"/>
</dbReference>
<protein>
    <submittedName>
        <fullName evidence="2">HIT domain protein</fullName>
    </submittedName>
</protein>
<accession>A0A2K8PS53</accession>
<sequence>MVTSDVAVSDFYCNQALTGRVEIQPVAETERVLAFHTNPSYPVHIVVIPKEHVPSLTDLGSTGTDLLTEVISVVRKVAAMVETEYGSCSVTTNLGLYQESKHQRWHVVYRGESKSAILDMYGHHDR</sequence>
<dbReference type="EMBL" id="CP024985">
    <property type="protein sequence ID" value="ATZ29278.1"/>
    <property type="molecule type" value="Genomic_DNA"/>
</dbReference>
<keyword evidence="3" id="KW-1185">Reference proteome</keyword>
<dbReference type="RefSeq" id="WP_030227635.1">
    <property type="nucleotide sequence ID" value="NZ_CP024985.1"/>
</dbReference>
<reference evidence="2 3" key="1">
    <citation type="submission" date="2017-11" db="EMBL/GenBank/DDBJ databases">
        <title>Complete genome sequence of Streptomyces lavendulae subsp. lavendulae CCM 3239 (formerly 'Streptomyces aureofaciens CCM 3239'), the producer of the angucycline-type antibiotic auricin.</title>
        <authorList>
            <person name="Busche T."/>
            <person name="Novakova R."/>
            <person name="Al'Dilaimi A."/>
            <person name="Homerova D."/>
            <person name="Feckova L."/>
            <person name="Rezuchova B."/>
            <person name="Mingyar E."/>
            <person name="Csolleiova D."/>
            <person name="Bekeova C."/>
            <person name="Winkler A."/>
            <person name="Sevcikova B."/>
            <person name="Kalinowski J."/>
            <person name="Kormanec J."/>
            <person name="Ruckert C."/>
        </authorList>
    </citation>
    <scope>NUCLEOTIDE SEQUENCE [LARGE SCALE GENOMIC DNA]</scope>
    <source>
        <strain evidence="2 3">CCM 3239</strain>
    </source>
</reference>